<dbReference type="HOGENOM" id="CLU_109462_2_1_4"/>
<dbReference type="STRING" id="267212.GCA_001063965_01941"/>
<dbReference type="Gene3D" id="3.30.300.90">
    <property type="entry name" value="BolA-like"/>
    <property type="match status" value="1"/>
</dbReference>
<dbReference type="InterPro" id="IPR050961">
    <property type="entry name" value="BolA/IbaG_stress_morph_reg"/>
</dbReference>
<comment type="similarity">
    <text evidence="1 2">Belongs to the BolA/IbaG family.</text>
</comment>
<evidence type="ECO:0000256" key="2">
    <source>
        <dbReference type="RuleBase" id="RU003860"/>
    </source>
</evidence>
<dbReference type="InterPro" id="IPR002634">
    <property type="entry name" value="BolA"/>
</dbReference>
<comment type="caution">
    <text evidence="3">The sequence shown here is derived from an EMBL/GenBank/DDBJ whole genome shotgun (WGS) entry which is preliminary data.</text>
</comment>
<keyword evidence="4" id="KW-1185">Reference proteome</keyword>
<dbReference type="RefSeq" id="WP_007343640.1">
    <property type="nucleotide sequence ID" value="NZ_GL878494.1"/>
</dbReference>
<gene>
    <name evidence="3" type="ORF">HMPREF9123_2635</name>
</gene>
<dbReference type="InterPro" id="IPR036065">
    <property type="entry name" value="BolA-like_sf"/>
</dbReference>
<sequence>MQSMEHEIQTALSHLNPDVFEFSDESHLHAGHAGNSGGGHYRILIVSGAFENVSRIMRQRMVKEPLETHFCTGRIHALAIRALTPDEFFNRSNP</sequence>
<dbReference type="Proteomes" id="UP000004105">
    <property type="component" value="Unassembled WGS sequence"/>
</dbReference>
<evidence type="ECO:0000313" key="3">
    <source>
        <dbReference type="EMBL" id="EGF07611.1"/>
    </source>
</evidence>
<accession>F2BFX8</accession>
<organism evidence="3 4">
    <name type="scientific">Neisseria bacilliformis ATCC BAA-1200</name>
    <dbReference type="NCBI Taxonomy" id="888742"/>
    <lineage>
        <taxon>Bacteria</taxon>
        <taxon>Pseudomonadati</taxon>
        <taxon>Pseudomonadota</taxon>
        <taxon>Betaproteobacteria</taxon>
        <taxon>Neisseriales</taxon>
        <taxon>Neisseriaceae</taxon>
        <taxon>Neisseria</taxon>
    </lineage>
</organism>
<name>F2BFX8_9NEIS</name>
<evidence type="ECO:0000313" key="4">
    <source>
        <dbReference type="Proteomes" id="UP000004105"/>
    </source>
</evidence>
<dbReference type="PIRSF" id="PIRSF003113">
    <property type="entry name" value="BolA"/>
    <property type="match status" value="1"/>
</dbReference>
<evidence type="ECO:0000256" key="1">
    <source>
        <dbReference type="ARBA" id="ARBA00005578"/>
    </source>
</evidence>
<dbReference type="PANTHER" id="PTHR46229">
    <property type="entry name" value="BOLA TRANSCRIPTION REGULATOR"/>
    <property type="match status" value="1"/>
</dbReference>
<protein>
    <submittedName>
        <fullName evidence="3">BolA family protein</fullName>
    </submittedName>
</protein>
<dbReference type="PANTHER" id="PTHR46229:SF2">
    <property type="entry name" value="BOLA-LIKE PROTEIN 1"/>
    <property type="match status" value="1"/>
</dbReference>
<reference evidence="3 4" key="1">
    <citation type="submission" date="2011-02" db="EMBL/GenBank/DDBJ databases">
        <authorList>
            <person name="Muzny D."/>
            <person name="Qin X."/>
            <person name="Deng J."/>
            <person name="Jiang H."/>
            <person name="Liu Y."/>
            <person name="Qu J."/>
            <person name="Song X.-Z."/>
            <person name="Zhang L."/>
            <person name="Thornton R."/>
            <person name="Coyle M."/>
            <person name="Francisco L."/>
            <person name="Jackson L."/>
            <person name="Javaid M."/>
            <person name="Korchina V."/>
            <person name="Kovar C."/>
            <person name="Mata R."/>
            <person name="Mathew T."/>
            <person name="Ngo R."/>
            <person name="Nguyen L."/>
            <person name="Nguyen N."/>
            <person name="Okwuonu G."/>
            <person name="Ongeri F."/>
            <person name="Pham C."/>
            <person name="Simmons D."/>
            <person name="Wilczek-Boney K."/>
            <person name="Hale W."/>
            <person name="Jakkamsetti A."/>
            <person name="Pham P."/>
            <person name="Ruth R."/>
            <person name="San Lucas F."/>
            <person name="Warren J."/>
            <person name="Zhang J."/>
            <person name="Zhao Z."/>
            <person name="Zhou C."/>
            <person name="Zhu D."/>
            <person name="Lee S."/>
            <person name="Bess C."/>
            <person name="Blankenburg K."/>
            <person name="Forbes L."/>
            <person name="Fu Q."/>
            <person name="Gubbala S."/>
            <person name="Hirani K."/>
            <person name="Jayaseelan J.C."/>
            <person name="Lara F."/>
            <person name="Munidasa M."/>
            <person name="Palculict T."/>
            <person name="Patil S."/>
            <person name="Pu L.-L."/>
            <person name="Saada N."/>
            <person name="Tang L."/>
            <person name="Weissenberger G."/>
            <person name="Zhu Y."/>
            <person name="Hemphill L."/>
            <person name="Shang Y."/>
            <person name="Youmans B."/>
            <person name="Ayvaz T."/>
            <person name="Ross M."/>
            <person name="Santibanez J."/>
            <person name="Aqrawi P."/>
            <person name="Gross S."/>
            <person name="Joshi V."/>
            <person name="Fowler G."/>
            <person name="Nazareth L."/>
            <person name="Reid J."/>
            <person name="Worley K."/>
            <person name="Petrosino J."/>
            <person name="Highlander S."/>
            <person name="Gibbs R."/>
        </authorList>
    </citation>
    <scope>NUCLEOTIDE SEQUENCE [LARGE SCALE GENOMIC DNA]</scope>
    <source>
        <strain evidence="3 4">ATCC BAA-1200</strain>
    </source>
</reference>
<proteinExistence type="inferred from homology"/>
<dbReference type="Pfam" id="PF01722">
    <property type="entry name" value="BolA"/>
    <property type="match status" value="1"/>
</dbReference>
<dbReference type="EMBL" id="AFAY01000052">
    <property type="protein sequence ID" value="EGF07611.1"/>
    <property type="molecule type" value="Genomic_DNA"/>
</dbReference>
<dbReference type="SUPFAM" id="SSF82657">
    <property type="entry name" value="BolA-like"/>
    <property type="match status" value="1"/>
</dbReference>
<dbReference type="AlphaFoldDB" id="F2BFX8"/>